<comment type="caution">
    <text evidence="2">The sequence shown here is derived from an EMBL/GenBank/DDBJ whole genome shotgun (WGS) entry which is preliminary data.</text>
</comment>
<organism evidence="2 3">
    <name type="scientific">Nocardioides guangzhouensis</name>
    <dbReference type="NCBI Taxonomy" id="2497878"/>
    <lineage>
        <taxon>Bacteria</taxon>
        <taxon>Bacillati</taxon>
        <taxon>Actinomycetota</taxon>
        <taxon>Actinomycetes</taxon>
        <taxon>Propionibacteriales</taxon>
        <taxon>Nocardioidaceae</taxon>
        <taxon>Nocardioides</taxon>
    </lineage>
</organism>
<evidence type="ECO:0000256" key="1">
    <source>
        <dbReference type="SAM" id="Phobius"/>
    </source>
</evidence>
<accession>A0A4V1XYK0</accession>
<reference evidence="2 3" key="1">
    <citation type="submission" date="2019-01" db="EMBL/GenBank/DDBJ databases">
        <title>Nocardioides guangzhouensis sp. nov., an actinobacterium isolated from soil.</title>
        <authorList>
            <person name="Fu Y."/>
            <person name="Cai Y."/>
            <person name="Lin Z."/>
            <person name="Chen P."/>
        </authorList>
    </citation>
    <scope>NUCLEOTIDE SEQUENCE [LARGE SCALE GENOMIC DNA]</scope>
    <source>
        <strain evidence="2 3">130</strain>
    </source>
</reference>
<evidence type="ECO:0000313" key="3">
    <source>
        <dbReference type="Proteomes" id="UP000295198"/>
    </source>
</evidence>
<keyword evidence="3" id="KW-1185">Reference proteome</keyword>
<gene>
    <name evidence="2" type="ORF">EKO23_18820</name>
</gene>
<dbReference type="Proteomes" id="UP000295198">
    <property type="component" value="Unassembled WGS sequence"/>
</dbReference>
<dbReference type="EMBL" id="SDKM01000032">
    <property type="protein sequence ID" value="RYP83519.1"/>
    <property type="molecule type" value="Genomic_DNA"/>
</dbReference>
<keyword evidence="1" id="KW-0812">Transmembrane</keyword>
<dbReference type="AlphaFoldDB" id="A0A4V1XYK0"/>
<protein>
    <submittedName>
        <fullName evidence="2">DUF3618 domain-containing protein</fullName>
    </submittedName>
</protein>
<dbReference type="Gene3D" id="1.10.357.10">
    <property type="entry name" value="Tetracycline Repressor, domain 2"/>
    <property type="match status" value="1"/>
</dbReference>
<dbReference type="OrthoDB" id="3786861at2"/>
<dbReference type="RefSeq" id="WP_134719672.1">
    <property type="nucleotide sequence ID" value="NZ_SDKM01000032.1"/>
</dbReference>
<keyword evidence="1" id="KW-1133">Transmembrane helix</keyword>
<keyword evidence="1" id="KW-0472">Membrane</keyword>
<name>A0A4V1XYK0_9ACTN</name>
<proteinExistence type="predicted"/>
<dbReference type="InterPro" id="IPR022062">
    <property type="entry name" value="DUF3618"/>
</dbReference>
<dbReference type="Pfam" id="PF12277">
    <property type="entry name" value="DUF3618"/>
    <property type="match status" value="1"/>
</dbReference>
<feature type="transmembrane region" description="Helical" evidence="1">
    <location>
        <begin position="69"/>
        <end position="86"/>
    </location>
</feature>
<evidence type="ECO:0000313" key="2">
    <source>
        <dbReference type="EMBL" id="RYP83519.1"/>
    </source>
</evidence>
<sequence>MTNTANGNPNGSGPSTPAEIEADIVRQREELADTVSALQAKLDVKAHARARAASLRQRVTTDSGRPRPVVVAGAVGAAALAGLIVWRRLV</sequence>